<dbReference type="InterPro" id="IPR052048">
    <property type="entry name" value="ST_Response_Regulator"/>
</dbReference>
<protein>
    <submittedName>
        <fullName evidence="3">Response regulatory domain-containing protein</fullName>
    </submittedName>
</protein>
<evidence type="ECO:0000256" key="1">
    <source>
        <dbReference type="PROSITE-ProRule" id="PRU00169"/>
    </source>
</evidence>
<feature type="modified residue" description="4-aspartylphosphate" evidence="1">
    <location>
        <position position="67"/>
    </location>
</feature>
<reference evidence="3" key="2">
    <citation type="submission" date="2023-05" db="EMBL/GenBank/DDBJ databases">
        <authorList>
            <person name="Schelkunov M.I."/>
        </authorList>
    </citation>
    <scope>NUCLEOTIDE SEQUENCE</scope>
    <source>
        <strain evidence="3">Hsosn_3</strain>
        <tissue evidence="3">Leaf</tissue>
    </source>
</reference>
<dbReference type="SMART" id="SM00448">
    <property type="entry name" value="REC"/>
    <property type="match status" value="1"/>
</dbReference>
<dbReference type="InterPro" id="IPR011006">
    <property type="entry name" value="CheY-like_superfamily"/>
</dbReference>
<evidence type="ECO:0000313" key="4">
    <source>
        <dbReference type="Proteomes" id="UP001237642"/>
    </source>
</evidence>
<sequence length="131" mass="14439">MAFEAGRSMIAKKLSSALIVDDCSVIREITKKLLSTFGYDVWTVTDGVEAVQMYKAGEGNFDLIITDLEMPVMNGIQATKELRRMGVDCMIIGASACNDESLRESFMDAGLDHLFHKPLTIAKLQSCLREG</sequence>
<dbReference type="CDD" id="cd17546">
    <property type="entry name" value="REC_hyHK_CKI1_RcsC-like"/>
    <property type="match status" value="1"/>
</dbReference>
<keyword evidence="1" id="KW-0597">Phosphoprotein</keyword>
<dbReference type="AlphaFoldDB" id="A0AAD8MU16"/>
<dbReference type="PANTHER" id="PTHR43228:SF1">
    <property type="entry name" value="TWO-COMPONENT RESPONSE REGULATOR ARR22"/>
    <property type="match status" value="1"/>
</dbReference>
<dbReference type="GO" id="GO:0000160">
    <property type="term" value="P:phosphorelay signal transduction system"/>
    <property type="evidence" value="ECO:0007669"/>
    <property type="project" value="InterPro"/>
</dbReference>
<dbReference type="Gene3D" id="3.40.50.2300">
    <property type="match status" value="1"/>
</dbReference>
<dbReference type="EMBL" id="JAUIZM010000005">
    <property type="protein sequence ID" value="KAK1384872.1"/>
    <property type="molecule type" value="Genomic_DNA"/>
</dbReference>
<dbReference type="Proteomes" id="UP001237642">
    <property type="component" value="Unassembled WGS sequence"/>
</dbReference>
<dbReference type="PROSITE" id="PS50110">
    <property type="entry name" value="RESPONSE_REGULATORY"/>
    <property type="match status" value="1"/>
</dbReference>
<organism evidence="3 4">
    <name type="scientific">Heracleum sosnowskyi</name>
    <dbReference type="NCBI Taxonomy" id="360622"/>
    <lineage>
        <taxon>Eukaryota</taxon>
        <taxon>Viridiplantae</taxon>
        <taxon>Streptophyta</taxon>
        <taxon>Embryophyta</taxon>
        <taxon>Tracheophyta</taxon>
        <taxon>Spermatophyta</taxon>
        <taxon>Magnoliopsida</taxon>
        <taxon>eudicotyledons</taxon>
        <taxon>Gunneridae</taxon>
        <taxon>Pentapetalae</taxon>
        <taxon>asterids</taxon>
        <taxon>campanulids</taxon>
        <taxon>Apiales</taxon>
        <taxon>Apiaceae</taxon>
        <taxon>Apioideae</taxon>
        <taxon>apioid superclade</taxon>
        <taxon>Tordylieae</taxon>
        <taxon>Tordyliinae</taxon>
        <taxon>Heracleum</taxon>
    </lineage>
</organism>
<gene>
    <name evidence="3" type="ORF">POM88_022607</name>
</gene>
<dbReference type="SUPFAM" id="SSF52172">
    <property type="entry name" value="CheY-like"/>
    <property type="match status" value="1"/>
</dbReference>
<dbReference type="Pfam" id="PF00072">
    <property type="entry name" value="Response_reg"/>
    <property type="match status" value="1"/>
</dbReference>
<evidence type="ECO:0000259" key="2">
    <source>
        <dbReference type="PROSITE" id="PS50110"/>
    </source>
</evidence>
<proteinExistence type="predicted"/>
<dbReference type="PANTHER" id="PTHR43228">
    <property type="entry name" value="TWO-COMPONENT RESPONSE REGULATOR"/>
    <property type="match status" value="1"/>
</dbReference>
<comment type="caution">
    <text evidence="3">The sequence shown here is derived from an EMBL/GenBank/DDBJ whole genome shotgun (WGS) entry which is preliminary data.</text>
</comment>
<dbReference type="InterPro" id="IPR001789">
    <property type="entry name" value="Sig_transdc_resp-reg_receiver"/>
</dbReference>
<name>A0AAD8MU16_9APIA</name>
<evidence type="ECO:0000313" key="3">
    <source>
        <dbReference type="EMBL" id="KAK1384872.1"/>
    </source>
</evidence>
<keyword evidence="4" id="KW-1185">Reference proteome</keyword>
<accession>A0AAD8MU16</accession>
<reference evidence="3" key="1">
    <citation type="submission" date="2023-02" db="EMBL/GenBank/DDBJ databases">
        <title>Genome of toxic invasive species Heracleum sosnowskyi carries increased number of genes despite the absence of recent whole-genome duplications.</title>
        <authorList>
            <person name="Schelkunov M."/>
            <person name="Shtratnikova V."/>
            <person name="Makarenko M."/>
            <person name="Klepikova A."/>
            <person name="Omelchenko D."/>
            <person name="Novikova G."/>
            <person name="Obukhova E."/>
            <person name="Bogdanov V."/>
            <person name="Penin A."/>
            <person name="Logacheva M."/>
        </authorList>
    </citation>
    <scope>NUCLEOTIDE SEQUENCE</scope>
    <source>
        <strain evidence="3">Hsosn_3</strain>
        <tissue evidence="3">Leaf</tissue>
    </source>
</reference>
<feature type="domain" description="Response regulatory" evidence="2">
    <location>
        <begin position="16"/>
        <end position="131"/>
    </location>
</feature>